<dbReference type="Gene3D" id="3.40.50.1110">
    <property type="entry name" value="SGNH hydrolase"/>
    <property type="match status" value="1"/>
</dbReference>
<name>A0A2G4SSX7_RHIZD</name>
<evidence type="ECO:0000313" key="1">
    <source>
        <dbReference type="EMBL" id="PHZ11898.1"/>
    </source>
</evidence>
<dbReference type="Proteomes" id="UP000242254">
    <property type="component" value="Unassembled WGS sequence"/>
</dbReference>
<gene>
    <name evidence="1" type="ORF">RHIMIDRAFT_256779</name>
</gene>
<protein>
    <submittedName>
        <fullName evidence="1">GDSL Lipase/Acylhydrolase</fullName>
    </submittedName>
</protein>
<dbReference type="InterPro" id="IPR045136">
    <property type="entry name" value="Iah1-like"/>
</dbReference>
<dbReference type="Pfam" id="PF00657">
    <property type="entry name" value="Lipase_GDSL"/>
    <property type="match status" value="1"/>
</dbReference>
<proteinExistence type="predicted"/>
<dbReference type="EMBL" id="KZ303851">
    <property type="protein sequence ID" value="PHZ11898.1"/>
    <property type="molecule type" value="Genomic_DNA"/>
</dbReference>
<evidence type="ECO:0000313" key="2">
    <source>
        <dbReference type="Proteomes" id="UP000242254"/>
    </source>
</evidence>
<dbReference type="PANTHER" id="PTHR14209">
    <property type="entry name" value="ISOAMYL ACETATE-HYDROLYZING ESTERASE 1"/>
    <property type="match status" value="1"/>
</dbReference>
<dbReference type="InterPro" id="IPR001087">
    <property type="entry name" value="GDSL"/>
</dbReference>
<keyword evidence="1" id="KW-0378">Hydrolase</keyword>
<dbReference type="AlphaFoldDB" id="A0A2G4SSX7"/>
<dbReference type="SUPFAM" id="SSF52266">
    <property type="entry name" value="SGNH hydrolase"/>
    <property type="match status" value="1"/>
</dbReference>
<organism evidence="1 2">
    <name type="scientific">Rhizopus microsporus ATCC 52813</name>
    <dbReference type="NCBI Taxonomy" id="1340429"/>
    <lineage>
        <taxon>Eukaryota</taxon>
        <taxon>Fungi</taxon>
        <taxon>Fungi incertae sedis</taxon>
        <taxon>Mucoromycota</taxon>
        <taxon>Mucoromycotina</taxon>
        <taxon>Mucoromycetes</taxon>
        <taxon>Mucorales</taxon>
        <taxon>Mucorineae</taxon>
        <taxon>Rhizopodaceae</taxon>
        <taxon>Rhizopus</taxon>
    </lineage>
</organism>
<dbReference type="PANTHER" id="PTHR14209:SF19">
    <property type="entry name" value="ISOAMYL ACETATE-HYDROLYZING ESTERASE 1 HOMOLOG"/>
    <property type="match status" value="1"/>
</dbReference>
<dbReference type="InterPro" id="IPR036514">
    <property type="entry name" value="SGNH_hydro_sf"/>
</dbReference>
<dbReference type="STRING" id="1340429.A0A2G4SSX7"/>
<accession>A0A2G4SSX7</accession>
<dbReference type="RefSeq" id="XP_023465606.1">
    <property type="nucleotide sequence ID" value="XM_023611236.1"/>
</dbReference>
<dbReference type="CDD" id="cd01838">
    <property type="entry name" value="Isoamyl_acetate_hydrolase_like"/>
    <property type="match status" value="1"/>
</dbReference>
<reference evidence="1 2" key="1">
    <citation type="journal article" date="2016" name="Proc. Natl. Acad. Sci. U.S.A.">
        <title>Lipid metabolic changes in an early divergent fungus govern the establishment of a mutualistic symbiosis with endobacteria.</title>
        <authorList>
            <person name="Lastovetsky O.A."/>
            <person name="Gaspar M.L."/>
            <person name="Mondo S.J."/>
            <person name="LaButti K.M."/>
            <person name="Sandor L."/>
            <person name="Grigoriev I.V."/>
            <person name="Henry S.A."/>
            <person name="Pawlowska T.E."/>
        </authorList>
    </citation>
    <scope>NUCLEOTIDE SEQUENCE [LARGE SCALE GENOMIC DNA]</scope>
    <source>
        <strain evidence="1 2">ATCC 52813</strain>
    </source>
</reference>
<dbReference type="GeneID" id="35442226"/>
<dbReference type="GO" id="GO:0016788">
    <property type="term" value="F:hydrolase activity, acting on ester bonds"/>
    <property type="evidence" value="ECO:0007669"/>
    <property type="project" value="InterPro"/>
</dbReference>
<keyword evidence="2" id="KW-1185">Reference proteome</keyword>
<sequence length="244" mass="27616">MTANCPYNQIVLFGDSITQMSFDPELAGFGSGLANAYIRKMDIINRGFSRYNTDWSLPILKQILPTVEDQARSKASIPLMTIFFGANDAALYPSPQHVPVDKYKSNIKEMVNLIKDPQSEFYNPKMRLILITPPPVYEPLWKKRCEERGDPLNRTNESAKTYAEALKETAKELNVVVIDLWTAIMSASEQNKQDLSYFLSDGLHLTDKGYKILFDAVMETISVHFPDIHPDALKFEIAVDAANF</sequence>